<protein>
    <submittedName>
        <fullName evidence="2">DUF2254 domain-containing protein</fullName>
    </submittedName>
</protein>
<evidence type="ECO:0000256" key="1">
    <source>
        <dbReference type="SAM" id="Phobius"/>
    </source>
</evidence>
<feature type="transmembrane region" description="Helical" evidence="1">
    <location>
        <begin position="143"/>
        <end position="168"/>
    </location>
</feature>
<proteinExistence type="predicted"/>
<evidence type="ECO:0000313" key="2">
    <source>
        <dbReference type="EMBL" id="GAA2118079.1"/>
    </source>
</evidence>
<dbReference type="Proteomes" id="UP001500575">
    <property type="component" value="Unassembled WGS sequence"/>
</dbReference>
<dbReference type="Pfam" id="PF10011">
    <property type="entry name" value="DUF2254"/>
    <property type="match status" value="1"/>
</dbReference>
<keyword evidence="1" id="KW-0472">Membrane</keyword>
<name>A0ABN2XWI4_9ACTN</name>
<gene>
    <name evidence="2" type="ORF">GCM10009843_09660</name>
</gene>
<reference evidence="2 3" key="1">
    <citation type="journal article" date="2019" name="Int. J. Syst. Evol. Microbiol.">
        <title>The Global Catalogue of Microorganisms (GCM) 10K type strain sequencing project: providing services to taxonomists for standard genome sequencing and annotation.</title>
        <authorList>
            <consortium name="The Broad Institute Genomics Platform"/>
            <consortium name="The Broad Institute Genome Sequencing Center for Infectious Disease"/>
            <person name="Wu L."/>
            <person name="Ma J."/>
        </authorList>
    </citation>
    <scope>NUCLEOTIDE SEQUENCE [LARGE SCALE GENOMIC DNA]</scope>
    <source>
        <strain evidence="2 3">JCM 16021</strain>
    </source>
</reference>
<evidence type="ECO:0000313" key="3">
    <source>
        <dbReference type="Proteomes" id="UP001500575"/>
    </source>
</evidence>
<keyword evidence="3" id="KW-1185">Reference proteome</keyword>
<sequence length="451" mass="48718">MDMSNWLVIVRDAFRTRLWPIPTIAVVLALLLGLVVPEVDSSIDDDLSGRVSNWLFGGDADAARALLGVIASSMITVTALTFSLTVVTLQLASSQFSPRLLRTFARDRFVQVTLALFLATFTYALTVLRAVRGDGGGGDLVPQIAVSLAFVLTIASVVGLVLFLAHLTEQIRVETMLRNVHRDAVGTMRTVLADRDSASRDRKSVPAPPSNASVLLVPDDGFLTWVDQDGLVAVAEDEDVVVRLNVHPGSFMVEGTPLGSAWSSGAGPLSAETSEQIGDRVARCIRVGFERTSTQDVGYGLRQLTDVANKALSPAINDPTTAIHALGRISAFLCALSDRALGDEVLRDEDGRARVVLHRPDFASYVDLGLSQPRRYGAADPQVLTRIYQVLLDLSHRVSTEQRSVVLSELGRTRQTVDAQRFDPTERAGLDALGVRIEENLRAPTRQGATG</sequence>
<keyword evidence="1" id="KW-0812">Transmembrane</keyword>
<organism evidence="2 3">
    <name type="scientific">Nocardioides bigeumensis</name>
    <dbReference type="NCBI Taxonomy" id="433657"/>
    <lineage>
        <taxon>Bacteria</taxon>
        <taxon>Bacillati</taxon>
        <taxon>Actinomycetota</taxon>
        <taxon>Actinomycetes</taxon>
        <taxon>Propionibacteriales</taxon>
        <taxon>Nocardioidaceae</taxon>
        <taxon>Nocardioides</taxon>
    </lineage>
</organism>
<comment type="caution">
    <text evidence="2">The sequence shown here is derived from an EMBL/GenBank/DDBJ whole genome shotgun (WGS) entry which is preliminary data.</text>
</comment>
<dbReference type="EMBL" id="BAAAQQ010000002">
    <property type="protein sequence ID" value="GAA2118079.1"/>
    <property type="molecule type" value="Genomic_DNA"/>
</dbReference>
<dbReference type="InterPro" id="IPR018723">
    <property type="entry name" value="DUF2254_membrane"/>
</dbReference>
<feature type="transmembrane region" description="Helical" evidence="1">
    <location>
        <begin position="65"/>
        <end position="89"/>
    </location>
</feature>
<keyword evidence="1" id="KW-1133">Transmembrane helix</keyword>
<feature type="transmembrane region" description="Helical" evidence="1">
    <location>
        <begin position="109"/>
        <end position="131"/>
    </location>
</feature>
<accession>A0ABN2XWI4</accession>